<feature type="compositionally biased region" description="Acidic residues" evidence="7">
    <location>
        <begin position="37"/>
        <end position="48"/>
    </location>
</feature>
<accession>A0A2H5PWJ2</accession>
<evidence type="ECO:0000256" key="7">
    <source>
        <dbReference type="SAM" id="MobiDB-lite"/>
    </source>
</evidence>
<dbReference type="Gene3D" id="3.40.50.10190">
    <property type="entry name" value="BRCT domain"/>
    <property type="match status" value="1"/>
</dbReference>
<evidence type="ECO:0000259" key="8">
    <source>
        <dbReference type="Pfam" id="PF12738"/>
    </source>
</evidence>
<keyword evidence="10" id="KW-1185">Reference proteome</keyword>
<evidence type="ECO:0000313" key="10">
    <source>
        <dbReference type="Proteomes" id="UP000236630"/>
    </source>
</evidence>
<dbReference type="EC" id="3.1.3.16" evidence="2"/>
<dbReference type="SUPFAM" id="SSF52113">
    <property type="entry name" value="BRCT domain"/>
    <property type="match status" value="1"/>
</dbReference>
<evidence type="ECO:0000256" key="5">
    <source>
        <dbReference type="ARBA" id="ARBA00047761"/>
    </source>
</evidence>
<dbReference type="Pfam" id="PF12738">
    <property type="entry name" value="PTCB-BRCT"/>
    <property type="match status" value="1"/>
</dbReference>
<keyword evidence="3" id="KW-0378">Hydrolase</keyword>
<sequence length="243" mass="27167">MSVATDSPVHSPSSDDFAALLDAELDSNSLRLSPDKEADDEDENEEAMDDKDLKSIRISWGMCCGKRLEEECGVTFSYASKGLRVGNDKIDRLWNTDMKHLLRHRKLYLILELDHTLLNWNLLLHLTPEEDYLKSQVESLQGTENGQREVLKGCKLVFSHAFPSKFPAHIHYLWKVVEQLGATCSIELDPSVTHVVSNKCSNEKVSLGSKGGQVFGGSTVDRGSQLFVARATRREVSCEANQT</sequence>
<dbReference type="InterPro" id="IPR036420">
    <property type="entry name" value="BRCT_dom_sf"/>
</dbReference>
<comment type="caution">
    <text evidence="9">The sequence shown here is derived from an EMBL/GenBank/DDBJ whole genome shotgun (WGS) entry which is preliminary data.</text>
</comment>
<dbReference type="InterPro" id="IPR039189">
    <property type="entry name" value="Fcp1"/>
</dbReference>
<keyword evidence="4" id="KW-0539">Nucleus</keyword>
<dbReference type="EMBL" id="BDQV01000144">
    <property type="protein sequence ID" value="GAY56737.1"/>
    <property type="molecule type" value="Genomic_DNA"/>
</dbReference>
<name>A0A2H5PWJ2_CITUN</name>
<feature type="region of interest" description="Disordered" evidence="7">
    <location>
        <begin position="28"/>
        <end position="48"/>
    </location>
</feature>
<evidence type="ECO:0000313" key="9">
    <source>
        <dbReference type="EMBL" id="GAY56737.1"/>
    </source>
</evidence>
<comment type="catalytic activity">
    <reaction evidence="5">
        <text>O-phospho-L-seryl-[protein] + H2O = L-seryl-[protein] + phosphate</text>
        <dbReference type="Rhea" id="RHEA:20629"/>
        <dbReference type="Rhea" id="RHEA-COMP:9863"/>
        <dbReference type="Rhea" id="RHEA-COMP:11604"/>
        <dbReference type="ChEBI" id="CHEBI:15377"/>
        <dbReference type="ChEBI" id="CHEBI:29999"/>
        <dbReference type="ChEBI" id="CHEBI:43474"/>
        <dbReference type="ChEBI" id="CHEBI:83421"/>
        <dbReference type="EC" id="3.1.3.16"/>
    </reaction>
</comment>
<evidence type="ECO:0000256" key="2">
    <source>
        <dbReference type="ARBA" id="ARBA00013081"/>
    </source>
</evidence>
<dbReference type="AlphaFoldDB" id="A0A2H5PWJ2"/>
<evidence type="ECO:0000256" key="4">
    <source>
        <dbReference type="ARBA" id="ARBA00023242"/>
    </source>
</evidence>
<dbReference type="PANTHER" id="PTHR23081">
    <property type="entry name" value="RNA POLYMERASE II CTD PHOSPHATASE"/>
    <property type="match status" value="1"/>
</dbReference>
<dbReference type="GO" id="GO:0005634">
    <property type="term" value="C:nucleus"/>
    <property type="evidence" value="ECO:0007669"/>
    <property type="project" value="UniProtKB-SubCell"/>
</dbReference>
<reference evidence="9 10" key="1">
    <citation type="journal article" date="2017" name="Front. Genet.">
        <title>Draft sequencing of the heterozygous diploid genome of Satsuma (Citrus unshiu Marc.) using a hybrid assembly approach.</title>
        <authorList>
            <person name="Shimizu T."/>
            <person name="Tanizawa Y."/>
            <person name="Mochizuki T."/>
            <person name="Nagasaki H."/>
            <person name="Yoshioka T."/>
            <person name="Toyoda A."/>
            <person name="Fujiyama A."/>
            <person name="Kaminuma E."/>
            <person name="Nakamura Y."/>
        </authorList>
    </citation>
    <scope>NUCLEOTIDE SEQUENCE [LARGE SCALE GENOMIC DNA]</scope>
    <source>
        <strain evidence="10">cv. Miyagawa wase</strain>
    </source>
</reference>
<comment type="catalytic activity">
    <reaction evidence="6">
        <text>O-phospho-L-threonyl-[protein] + H2O = L-threonyl-[protein] + phosphate</text>
        <dbReference type="Rhea" id="RHEA:47004"/>
        <dbReference type="Rhea" id="RHEA-COMP:11060"/>
        <dbReference type="Rhea" id="RHEA-COMP:11605"/>
        <dbReference type="ChEBI" id="CHEBI:15377"/>
        <dbReference type="ChEBI" id="CHEBI:30013"/>
        <dbReference type="ChEBI" id="CHEBI:43474"/>
        <dbReference type="ChEBI" id="CHEBI:61977"/>
        <dbReference type="EC" id="3.1.3.16"/>
    </reaction>
</comment>
<dbReference type="STRING" id="55188.A0A2H5PWJ2"/>
<dbReference type="PANTHER" id="PTHR23081:SF36">
    <property type="entry name" value="RNA POLYMERASE II SUBUNIT A C-TERMINAL DOMAIN PHOSPHATASE"/>
    <property type="match status" value="1"/>
</dbReference>
<protein>
    <recommendedName>
        <fullName evidence="2">protein-serine/threonine phosphatase</fullName>
        <ecNumber evidence="2">3.1.3.16</ecNumber>
    </recommendedName>
</protein>
<dbReference type="Proteomes" id="UP000236630">
    <property type="component" value="Unassembled WGS sequence"/>
</dbReference>
<evidence type="ECO:0000256" key="6">
    <source>
        <dbReference type="ARBA" id="ARBA00048336"/>
    </source>
</evidence>
<organism evidence="9 10">
    <name type="scientific">Citrus unshiu</name>
    <name type="common">Satsuma mandarin</name>
    <name type="synonym">Citrus nobilis var. unshiu</name>
    <dbReference type="NCBI Taxonomy" id="55188"/>
    <lineage>
        <taxon>Eukaryota</taxon>
        <taxon>Viridiplantae</taxon>
        <taxon>Streptophyta</taxon>
        <taxon>Embryophyta</taxon>
        <taxon>Tracheophyta</taxon>
        <taxon>Spermatophyta</taxon>
        <taxon>Magnoliopsida</taxon>
        <taxon>eudicotyledons</taxon>
        <taxon>Gunneridae</taxon>
        <taxon>Pentapetalae</taxon>
        <taxon>rosids</taxon>
        <taxon>malvids</taxon>
        <taxon>Sapindales</taxon>
        <taxon>Rutaceae</taxon>
        <taxon>Aurantioideae</taxon>
        <taxon>Citrus</taxon>
    </lineage>
</organism>
<evidence type="ECO:0000256" key="3">
    <source>
        <dbReference type="ARBA" id="ARBA00022801"/>
    </source>
</evidence>
<gene>
    <name evidence="9" type="ORF">CUMW_174150</name>
</gene>
<dbReference type="InterPro" id="IPR001357">
    <property type="entry name" value="BRCT_dom"/>
</dbReference>
<feature type="domain" description="BRCT" evidence="8">
    <location>
        <begin position="171"/>
        <end position="204"/>
    </location>
</feature>
<dbReference type="GO" id="GO:0008420">
    <property type="term" value="F:RNA polymerase II CTD heptapeptide repeat phosphatase activity"/>
    <property type="evidence" value="ECO:0007669"/>
    <property type="project" value="InterPro"/>
</dbReference>
<evidence type="ECO:0000256" key="1">
    <source>
        <dbReference type="ARBA" id="ARBA00004123"/>
    </source>
</evidence>
<comment type="subcellular location">
    <subcellularLocation>
        <location evidence="1">Nucleus</location>
    </subcellularLocation>
</comment>
<proteinExistence type="predicted"/>